<keyword evidence="2" id="KW-0378">Hydrolase</keyword>
<dbReference type="SUPFAM" id="SSF53474">
    <property type="entry name" value="alpha/beta-Hydrolases"/>
    <property type="match status" value="1"/>
</dbReference>
<dbReference type="Pfam" id="PF00561">
    <property type="entry name" value="Abhydrolase_1"/>
    <property type="match status" value="1"/>
</dbReference>
<keyword evidence="3" id="KW-1185">Reference proteome</keyword>
<protein>
    <submittedName>
        <fullName evidence="2">Alpha/beta hydrolase</fullName>
    </submittedName>
</protein>
<gene>
    <name evidence="2" type="ORF">N8K70_15820</name>
</gene>
<evidence type="ECO:0000313" key="2">
    <source>
        <dbReference type="EMBL" id="WOF22840.1"/>
    </source>
</evidence>
<evidence type="ECO:0000259" key="1">
    <source>
        <dbReference type="Pfam" id="PF00561"/>
    </source>
</evidence>
<name>A0AA97FH10_9MICO</name>
<dbReference type="Gene3D" id="3.40.50.1820">
    <property type="entry name" value="alpha/beta hydrolase"/>
    <property type="match status" value="1"/>
</dbReference>
<reference evidence="2 3" key="1">
    <citation type="submission" date="2023-02" db="EMBL/GenBank/DDBJ databases">
        <title>Microbacterium betulae sp. nov., isolated from birch wood.</title>
        <authorList>
            <person name="Pasciak M."/>
            <person name="Pawlik K.J."/>
            <person name="Martynowski D."/>
            <person name="Laczmanski L."/>
            <person name="Ciekot J."/>
            <person name="Szponar B."/>
            <person name="Wojcik-Fatla A."/>
            <person name="Mackiewicz B."/>
            <person name="Farian E."/>
            <person name="Cholewa G."/>
            <person name="Cholewa A."/>
            <person name="Dutkiewicz J."/>
        </authorList>
    </citation>
    <scope>NUCLEOTIDE SEQUENCE [LARGE SCALE GENOMIC DNA]</scope>
    <source>
        <strain evidence="2 3">AB</strain>
    </source>
</reference>
<organism evidence="2 3">
    <name type="scientific">Microbacterium betulae</name>
    <dbReference type="NCBI Taxonomy" id="2981139"/>
    <lineage>
        <taxon>Bacteria</taxon>
        <taxon>Bacillati</taxon>
        <taxon>Actinomycetota</taxon>
        <taxon>Actinomycetes</taxon>
        <taxon>Micrococcales</taxon>
        <taxon>Microbacteriaceae</taxon>
        <taxon>Microbacterium</taxon>
    </lineage>
</organism>
<dbReference type="InterPro" id="IPR050266">
    <property type="entry name" value="AB_hydrolase_sf"/>
</dbReference>
<dbReference type="EMBL" id="CP118157">
    <property type="protein sequence ID" value="WOF22840.1"/>
    <property type="molecule type" value="Genomic_DNA"/>
</dbReference>
<dbReference type="AlphaFoldDB" id="A0AA97FH10"/>
<dbReference type="PANTHER" id="PTHR43798">
    <property type="entry name" value="MONOACYLGLYCEROL LIPASE"/>
    <property type="match status" value="1"/>
</dbReference>
<evidence type="ECO:0000313" key="3">
    <source>
        <dbReference type="Proteomes" id="UP001305498"/>
    </source>
</evidence>
<proteinExistence type="predicted"/>
<dbReference type="GO" id="GO:0016020">
    <property type="term" value="C:membrane"/>
    <property type="evidence" value="ECO:0007669"/>
    <property type="project" value="TreeGrafter"/>
</dbReference>
<dbReference type="Proteomes" id="UP001305498">
    <property type="component" value="Chromosome"/>
</dbReference>
<dbReference type="InterPro" id="IPR029058">
    <property type="entry name" value="AB_hydrolase_fold"/>
</dbReference>
<accession>A0AA97FH10</accession>
<dbReference type="GO" id="GO:0016787">
    <property type="term" value="F:hydrolase activity"/>
    <property type="evidence" value="ECO:0007669"/>
    <property type="project" value="UniProtKB-KW"/>
</dbReference>
<dbReference type="KEGG" id="mbet:N8K70_15820"/>
<dbReference type="RefSeq" id="WP_317139311.1">
    <property type="nucleotide sequence ID" value="NZ_CP118157.1"/>
</dbReference>
<sequence>MPVHLTTEVEEGAVSVDGAEVRYYVSGRPHPTRPPLVLVHGTGGSTATHFAMLFPMVATRQQVVSLDLAEPAGVSALTLEHLERQVGAVVDEALPEGPISLLGYSLGSVVAASYAAHHADRVENLVLVAGWIKTDHQQRLRNDLYQFLRKAGDPDAFRAYSRLFAFGVPFLAKRSPEDMDVVAPPGRPSTFGALQMDLNRTIDISDRVADIAATTLVVGGTHDLMVPRHHSLALFGAIDDARYAEIGSGHSVFVERPAELLSIAENFLSHPRRHPAGTVIPPAQP</sequence>
<feature type="domain" description="AB hydrolase-1" evidence="1">
    <location>
        <begin position="34"/>
        <end position="257"/>
    </location>
</feature>
<dbReference type="PRINTS" id="PR00111">
    <property type="entry name" value="ABHYDROLASE"/>
</dbReference>
<dbReference type="InterPro" id="IPR000073">
    <property type="entry name" value="AB_hydrolase_1"/>
</dbReference>
<dbReference type="PANTHER" id="PTHR43798:SF33">
    <property type="entry name" value="HYDROLASE, PUTATIVE (AFU_ORTHOLOGUE AFUA_2G14860)-RELATED"/>
    <property type="match status" value="1"/>
</dbReference>